<evidence type="ECO:0000256" key="1">
    <source>
        <dbReference type="SAM" id="Phobius"/>
    </source>
</evidence>
<dbReference type="Proteomes" id="UP001212841">
    <property type="component" value="Unassembled WGS sequence"/>
</dbReference>
<evidence type="ECO:0000313" key="2">
    <source>
        <dbReference type="EMBL" id="KAJ3041521.1"/>
    </source>
</evidence>
<gene>
    <name evidence="2" type="ORF">HK097_002258</name>
</gene>
<keyword evidence="1" id="KW-0472">Membrane</keyword>
<organism evidence="2 3">
    <name type="scientific">Rhizophlyctis rosea</name>
    <dbReference type="NCBI Taxonomy" id="64517"/>
    <lineage>
        <taxon>Eukaryota</taxon>
        <taxon>Fungi</taxon>
        <taxon>Fungi incertae sedis</taxon>
        <taxon>Chytridiomycota</taxon>
        <taxon>Chytridiomycota incertae sedis</taxon>
        <taxon>Chytridiomycetes</taxon>
        <taxon>Rhizophlyctidales</taxon>
        <taxon>Rhizophlyctidaceae</taxon>
        <taxon>Rhizophlyctis</taxon>
    </lineage>
</organism>
<dbReference type="EMBL" id="JADGJD010001481">
    <property type="protein sequence ID" value="KAJ3041521.1"/>
    <property type="molecule type" value="Genomic_DNA"/>
</dbReference>
<keyword evidence="3" id="KW-1185">Reference proteome</keyword>
<reference evidence="2" key="1">
    <citation type="submission" date="2020-05" db="EMBL/GenBank/DDBJ databases">
        <title>Phylogenomic resolution of chytrid fungi.</title>
        <authorList>
            <person name="Stajich J.E."/>
            <person name="Amses K."/>
            <person name="Simmons R."/>
            <person name="Seto K."/>
            <person name="Myers J."/>
            <person name="Bonds A."/>
            <person name="Quandt C.A."/>
            <person name="Barry K."/>
            <person name="Liu P."/>
            <person name="Grigoriev I."/>
            <person name="Longcore J.E."/>
            <person name="James T.Y."/>
        </authorList>
    </citation>
    <scope>NUCLEOTIDE SEQUENCE</scope>
    <source>
        <strain evidence="2">JEL0318</strain>
    </source>
</reference>
<dbReference type="AlphaFoldDB" id="A0AAD5S688"/>
<feature type="transmembrane region" description="Helical" evidence="1">
    <location>
        <begin position="113"/>
        <end position="137"/>
    </location>
</feature>
<keyword evidence="1" id="KW-0812">Transmembrane</keyword>
<accession>A0AAD5S688</accession>
<proteinExistence type="predicted"/>
<evidence type="ECO:0000313" key="3">
    <source>
        <dbReference type="Proteomes" id="UP001212841"/>
    </source>
</evidence>
<name>A0AAD5S688_9FUNG</name>
<feature type="transmembrane region" description="Helical" evidence="1">
    <location>
        <begin position="53"/>
        <end position="76"/>
    </location>
</feature>
<sequence length="403" mass="45378">MVEATKEHAASKEHLLSSEEDAYFDINMGVQTDEELSASMPQGLRPYKPTTSLCCAFLTPIFLIVLAFTLFLTIYACTPTDLGWAVCLAKDIEVNGVYFHFTREDPPTAEAKLINLVFITPLVFLAIFFAIGVGVTIEEYRGAGRNLGMRHPMKKKLRAGLEEDSVSRKIEGYWAVTSSWVSVKEAKELIRRLRTDAVRTQLEAGGKAWYYDYEGDSRFRGRWFGVVPFGESEDCTESSDVKQLELILDRSAFEVLKIQITIECTPSSTATNDKISSLHEDFIKNFRSLIPISENDDIAEDDPAPIVSPPGASPSLEKKYKLETSTMTTFLDPVPEGDVEDKVSTMLNEKILFVYTGERRPGWTSARWYKASLWFSMSAVWERWVGSGYGELVKGVVIRKKVY</sequence>
<protein>
    <submittedName>
        <fullName evidence="2">Uncharacterized protein</fullName>
    </submittedName>
</protein>
<comment type="caution">
    <text evidence="2">The sequence shown here is derived from an EMBL/GenBank/DDBJ whole genome shotgun (WGS) entry which is preliminary data.</text>
</comment>
<keyword evidence="1" id="KW-1133">Transmembrane helix</keyword>